<organism evidence="1 2">
    <name type="scientific">Cordyceps javanica</name>
    <dbReference type="NCBI Taxonomy" id="43265"/>
    <lineage>
        <taxon>Eukaryota</taxon>
        <taxon>Fungi</taxon>
        <taxon>Dikarya</taxon>
        <taxon>Ascomycota</taxon>
        <taxon>Pezizomycotina</taxon>
        <taxon>Sordariomycetes</taxon>
        <taxon>Hypocreomycetidae</taxon>
        <taxon>Hypocreales</taxon>
        <taxon>Cordycipitaceae</taxon>
        <taxon>Cordyceps</taxon>
    </lineage>
</organism>
<dbReference type="Proteomes" id="UP000315783">
    <property type="component" value="Unassembled WGS sequence"/>
</dbReference>
<protein>
    <submittedName>
        <fullName evidence="1">Uncharacterized protein</fullName>
    </submittedName>
</protein>
<evidence type="ECO:0000313" key="2">
    <source>
        <dbReference type="Proteomes" id="UP000315783"/>
    </source>
</evidence>
<keyword evidence="2" id="KW-1185">Reference proteome</keyword>
<dbReference type="AlphaFoldDB" id="A0A545V7C8"/>
<evidence type="ECO:0000313" key="1">
    <source>
        <dbReference type="EMBL" id="TQV97617.1"/>
    </source>
</evidence>
<gene>
    <name evidence="1" type="ORF">IF1G_03360</name>
</gene>
<accession>A0A545V7C8</accession>
<name>A0A545V7C8_9HYPO</name>
<proteinExistence type="predicted"/>
<sequence>MTTQRQMGFGYGQVLDCVKGVRVAHGVHPAHNRIDHVLVRSDLFNQSEEQSLIGIGIPAAGGLLGHDEKGVGLGRYGGRYSNSPQTEGVA</sequence>
<comment type="caution">
    <text evidence="1">The sequence shown here is derived from an EMBL/GenBank/DDBJ whole genome shotgun (WGS) entry which is preliminary data.</text>
</comment>
<reference evidence="1 2" key="1">
    <citation type="journal article" date="2019" name="Appl. Microbiol. Biotechnol.">
        <title>Genome sequence of Isaria javanica and comparative genome analysis insights into family S53 peptidase evolution in fungal entomopathogens.</title>
        <authorList>
            <person name="Lin R."/>
            <person name="Zhang X."/>
            <person name="Xin B."/>
            <person name="Zou M."/>
            <person name="Gao Y."/>
            <person name="Qin F."/>
            <person name="Hu Q."/>
            <person name="Xie B."/>
            <person name="Cheng X."/>
        </authorList>
    </citation>
    <scope>NUCLEOTIDE SEQUENCE [LARGE SCALE GENOMIC DNA]</scope>
    <source>
        <strain evidence="1 2">IJ1G</strain>
    </source>
</reference>
<dbReference type="EMBL" id="SPUK01000004">
    <property type="protein sequence ID" value="TQV97617.1"/>
    <property type="molecule type" value="Genomic_DNA"/>
</dbReference>